<dbReference type="Gene3D" id="1.10.260.40">
    <property type="entry name" value="lambda repressor-like DNA-binding domains"/>
    <property type="match status" value="1"/>
</dbReference>
<sequence>MTTITVEGAAGGDDAEREPDPSDSLRTFGAVVQALREHAGLSRVAFGERVGFSKHTVESVELGRRMPDDAFVERAEEVLGNTGALRKAARHLTRGEPGLAVWFRRWARLERLAACLGTYECRLIPGLLQSEGYARAAFDNSIPPLADVQTEAQAVARMERQKLIRERPNTAFSFVVEEHIVRRRLGGDEVARGQLDHMLSFAELRNVSVQIMPTDSVCHAGLDGPLALLEMPDGKRLAYSEGQKNGRLITDAKQVTVLHQRYATLRAQALNPVDSVGLLKRIRGAL</sequence>
<comment type="caution">
    <text evidence="3">The sequence shown here is derived from an EMBL/GenBank/DDBJ whole genome shotgun (WGS) entry which is preliminary data.</text>
</comment>
<organism evidence="3 4">
    <name type="scientific">Streptomyces reniochalinae</name>
    <dbReference type="NCBI Taxonomy" id="2250578"/>
    <lineage>
        <taxon>Bacteria</taxon>
        <taxon>Bacillati</taxon>
        <taxon>Actinomycetota</taxon>
        <taxon>Actinomycetes</taxon>
        <taxon>Kitasatosporales</taxon>
        <taxon>Streptomycetaceae</taxon>
        <taxon>Streptomyces</taxon>
    </lineage>
</organism>
<dbReference type="AlphaFoldDB" id="A0A367EM79"/>
<dbReference type="GO" id="GO:0003677">
    <property type="term" value="F:DNA binding"/>
    <property type="evidence" value="ECO:0007669"/>
    <property type="project" value="InterPro"/>
</dbReference>
<evidence type="ECO:0000313" key="3">
    <source>
        <dbReference type="EMBL" id="RCG19218.1"/>
    </source>
</evidence>
<dbReference type="SUPFAM" id="SSF47413">
    <property type="entry name" value="lambda repressor-like DNA-binding domains"/>
    <property type="match status" value="1"/>
</dbReference>
<evidence type="ECO:0000259" key="2">
    <source>
        <dbReference type="PROSITE" id="PS50943"/>
    </source>
</evidence>
<dbReference type="PROSITE" id="PS50943">
    <property type="entry name" value="HTH_CROC1"/>
    <property type="match status" value="1"/>
</dbReference>
<dbReference type="InterPro" id="IPR001387">
    <property type="entry name" value="Cro/C1-type_HTH"/>
</dbReference>
<gene>
    <name evidence="3" type="ORF">DQ392_11055</name>
</gene>
<dbReference type="EMBL" id="QOIM01000030">
    <property type="protein sequence ID" value="RCG19218.1"/>
    <property type="molecule type" value="Genomic_DNA"/>
</dbReference>
<evidence type="ECO:0000256" key="1">
    <source>
        <dbReference type="SAM" id="MobiDB-lite"/>
    </source>
</evidence>
<dbReference type="Proteomes" id="UP000253507">
    <property type="component" value="Unassembled WGS sequence"/>
</dbReference>
<dbReference type="InterPro" id="IPR043917">
    <property type="entry name" value="DUF5753"/>
</dbReference>
<name>A0A367EM79_9ACTN</name>
<feature type="domain" description="HTH cro/C1-type" evidence="2">
    <location>
        <begin position="32"/>
        <end position="85"/>
    </location>
</feature>
<dbReference type="RefSeq" id="WP_114015385.1">
    <property type="nucleotide sequence ID" value="NZ_QOIM01000030.1"/>
</dbReference>
<proteinExistence type="predicted"/>
<reference evidence="3 4" key="1">
    <citation type="submission" date="2018-06" db="EMBL/GenBank/DDBJ databases">
        <title>Streptomyces reniochalinae sp. nov. and Streptomyces diacarnus sp. nov. from marine sponges.</title>
        <authorList>
            <person name="Li L."/>
        </authorList>
    </citation>
    <scope>NUCLEOTIDE SEQUENCE [LARGE SCALE GENOMIC DNA]</scope>
    <source>
        <strain evidence="3 4">LHW50302</strain>
    </source>
</reference>
<dbReference type="CDD" id="cd00093">
    <property type="entry name" value="HTH_XRE"/>
    <property type="match status" value="1"/>
</dbReference>
<feature type="region of interest" description="Disordered" evidence="1">
    <location>
        <begin position="1"/>
        <end position="23"/>
    </location>
</feature>
<dbReference type="OrthoDB" id="4308543at2"/>
<protein>
    <submittedName>
        <fullName evidence="3">XRE family transcriptional regulator</fullName>
    </submittedName>
</protein>
<dbReference type="SMART" id="SM00530">
    <property type="entry name" value="HTH_XRE"/>
    <property type="match status" value="1"/>
</dbReference>
<evidence type="ECO:0000313" key="4">
    <source>
        <dbReference type="Proteomes" id="UP000253507"/>
    </source>
</evidence>
<dbReference type="InterPro" id="IPR010982">
    <property type="entry name" value="Lambda_DNA-bd_dom_sf"/>
</dbReference>
<accession>A0A367EM79</accession>
<keyword evidence="4" id="KW-1185">Reference proteome</keyword>
<dbReference type="Pfam" id="PF19054">
    <property type="entry name" value="DUF5753"/>
    <property type="match status" value="1"/>
</dbReference>
<dbReference type="Pfam" id="PF13560">
    <property type="entry name" value="HTH_31"/>
    <property type="match status" value="1"/>
</dbReference>